<feature type="transmembrane region" description="Helical" evidence="1">
    <location>
        <begin position="73"/>
        <end position="95"/>
    </location>
</feature>
<evidence type="ECO:0008006" key="5">
    <source>
        <dbReference type="Google" id="ProtNLM"/>
    </source>
</evidence>
<dbReference type="Proteomes" id="UP000666369">
    <property type="component" value="Unassembled WGS sequence"/>
</dbReference>
<feature type="transmembrane region" description="Helical" evidence="1">
    <location>
        <begin position="41"/>
        <end position="61"/>
    </location>
</feature>
<dbReference type="EMBL" id="JAADJT010000009">
    <property type="protein sequence ID" value="NGZ86402.1"/>
    <property type="molecule type" value="Genomic_DNA"/>
</dbReference>
<evidence type="ECO:0000313" key="4">
    <source>
        <dbReference type="Proteomes" id="UP000666369"/>
    </source>
</evidence>
<evidence type="ECO:0000313" key="3">
    <source>
        <dbReference type="EMBL" id="NGZ86402.1"/>
    </source>
</evidence>
<evidence type="ECO:0000256" key="1">
    <source>
        <dbReference type="SAM" id="Phobius"/>
    </source>
</evidence>
<keyword evidence="1" id="KW-0812">Transmembrane</keyword>
<keyword evidence="1" id="KW-0472">Membrane</keyword>
<protein>
    <recommendedName>
        <fullName evidence="5">Holin</fullName>
    </recommendedName>
</protein>
<keyword evidence="1" id="KW-1133">Transmembrane helix</keyword>
<keyword evidence="4" id="KW-1185">Reference proteome</keyword>
<comment type="caution">
    <text evidence="3">The sequence shown here is derived from an EMBL/GenBank/DDBJ whole genome shotgun (WGS) entry which is preliminary data.</text>
</comment>
<name>A0ABX0FPK8_9BURK</name>
<proteinExistence type="predicted"/>
<dbReference type="RefSeq" id="WP_166106252.1">
    <property type="nucleotide sequence ID" value="NZ_JAADJT010000009.1"/>
</dbReference>
<feature type="chain" id="PRO_5046284731" description="Holin" evidence="2">
    <location>
        <begin position="26"/>
        <end position="143"/>
    </location>
</feature>
<gene>
    <name evidence="3" type="ORF">GW587_19345</name>
</gene>
<keyword evidence="2" id="KW-0732">Signal</keyword>
<feature type="signal peptide" evidence="2">
    <location>
        <begin position="1"/>
        <end position="25"/>
    </location>
</feature>
<reference evidence="4" key="1">
    <citation type="submission" date="2023-07" db="EMBL/GenBank/DDBJ databases">
        <title>Duganella aceri sp. nov., isolated from tree sap.</title>
        <authorList>
            <person name="Kim I.S."/>
        </authorList>
    </citation>
    <scope>NUCLEOTIDE SEQUENCE [LARGE SCALE GENOMIC DNA]</scope>
    <source>
        <strain evidence="4">SAP-35</strain>
    </source>
</reference>
<evidence type="ECO:0000256" key="2">
    <source>
        <dbReference type="SAM" id="SignalP"/>
    </source>
</evidence>
<organism evidence="3 4">
    <name type="scientific">Duganella aceris</name>
    <dbReference type="NCBI Taxonomy" id="2703883"/>
    <lineage>
        <taxon>Bacteria</taxon>
        <taxon>Pseudomonadati</taxon>
        <taxon>Pseudomonadota</taxon>
        <taxon>Betaproteobacteria</taxon>
        <taxon>Burkholderiales</taxon>
        <taxon>Oxalobacteraceae</taxon>
        <taxon>Telluria group</taxon>
        <taxon>Duganella</taxon>
    </lineage>
</organism>
<sequence>MQNYGLLKKAAWTWLAMFWSASAWAATTTFASDLSKIPAAAVAVALGLSLIGGAAATLRKIASPDVVITNMRWVVASDMLMAVVAGLVTYSVIAWQEFPLLLQPGCITIAAFGGSRVLDRYLGAGLAQVDRLAGKPQTEGVQP</sequence>
<accession>A0ABX0FPK8</accession>